<dbReference type="PIRSF" id="PIRSF014753">
    <property type="entry name" value="UCP014753"/>
    <property type="match status" value="1"/>
</dbReference>
<dbReference type="AlphaFoldDB" id="A0A174MHY7"/>
<protein>
    <submittedName>
        <fullName evidence="3">Uncharacterized protein conserved in bacteria</fullName>
    </submittedName>
</protein>
<dbReference type="InterPro" id="IPR008929">
    <property type="entry name" value="Chondroitin_lyas"/>
</dbReference>
<evidence type="ECO:0000313" key="3">
    <source>
        <dbReference type="EMBL" id="CUP33810.1"/>
    </source>
</evidence>
<name>A0A174MHY7_9FIRM</name>
<dbReference type="InterPro" id="IPR049237">
    <property type="entry name" value="DUF2264_C"/>
</dbReference>
<dbReference type="InterPro" id="IPR049349">
    <property type="entry name" value="DUF2264_N"/>
</dbReference>
<evidence type="ECO:0000259" key="1">
    <source>
        <dbReference type="Pfam" id="PF10022"/>
    </source>
</evidence>
<dbReference type="PANTHER" id="PTHR35339">
    <property type="entry name" value="LINALOOL DEHYDRATASE_ISOMERASE DOMAIN-CONTAINING PROTEIN"/>
    <property type="match status" value="1"/>
</dbReference>
<dbReference type="Pfam" id="PF10022">
    <property type="entry name" value="DUF2264"/>
    <property type="match status" value="1"/>
</dbReference>
<feature type="domain" description="DUF2264" evidence="2">
    <location>
        <begin position="352"/>
        <end position="548"/>
    </location>
</feature>
<dbReference type="Proteomes" id="UP000095651">
    <property type="component" value="Unassembled WGS sequence"/>
</dbReference>
<dbReference type="InterPro" id="IPR016624">
    <property type="entry name" value="UCP014753"/>
</dbReference>
<gene>
    <name evidence="3" type="ORF">ERS852407_05645</name>
</gene>
<evidence type="ECO:0000313" key="4">
    <source>
        <dbReference type="Proteomes" id="UP000095651"/>
    </source>
</evidence>
<dbReference type="RefSeq" id="WP_055660246.1">
    <property type="nucleotide sequence ID" value="NZ_CABIXC010000025.1"/>
</dbReference>
<sequence length="579" mass="65390">MRDKAYYQGLLLNMVEPLKPHYSEDCAHLELGAAAAGYGSQIAGMEGFSRVLWGLVSYWAGGGTDESLLPVYRKGLSAGTDPESEAYWGDLHDKDQRMVEMAAISYGILMVPEKLWDPLEEKEKNRLADWLYQINRYSQADNNWQYFKVITNLALRSVGRKWSEEQVKDAMDRYESFYIGNGWYSDGKRPQKDYYTSFGIHFYCLLYAAFMGQDDPETAERFKCRAAKFAETFLYWFDDEGKALPFGRSLTYRFAQAAFFSACALAGVECISWGVMKGILERHMEYWMAQPVFDNGGVLTVGYTYPNLLMSESYNAHGSPYWSFKTFVCLALPDSHPFWKAESEPLPKLSEVLAVKECDMVLCHRKHEVVALTAGQYPVMEHPFAAEKYAKFAYSSVFGFCVSRSFHQLEQAGTDSMLAFYAHGMYYVRRACLEYRVSENGVYSRWSPVEGIEVETWLLPVKGGHKRRHKITSTISCVAYDCGFSYPNCMEETKKTEGRGAAEVSDDHGKSRIKAENGDGDGIVITALPNMNLIFPNVCIPAVRFAVPAGKMEIGTLVETEFTDRKIVIGGGNCYALGD</sequence>
<dbReference type="PANTHER" id="PTHR35339:SF4">
    <property type="entry name" value="LINALOOL DEHYDRATASE_ISOMERASE DOMAIN-CONTAINING PROTEIN"/>
    <property type="match status" value="1"/>
</dbReference>
<feature type="domain" description="DUF2264" evidence="1">
    <location>
        <begin position="4"/>
        <end position="345"/>
    </location>
</feature>
<evidence type="ECO:0000259" key="2">
    <source>
        <dbReference type="Pfam" id="PF20938"/>
    </source>
</evidence>
<organism evidence="3 4">
    <name type="scientific">Hungatella hathewayi</name>
    <dbReference type="NCBI Taxonomy" id="154046"/>
    <lineage>
        <taxon>Bacteria</taxon>
        <taxon>Bacillati</taxon>
        <taxon>Bacillota</taxon>
        <taxon>Clostridia</taxon>
        <taxon>Lachnospirales</taxon>
        <taxon>Lachnospiraceae</taxon>
        <taxon>Hungatella</taxon>
    </lineage>
</organism>
<dbReference type="Pfam" id="PF20938">
    <property type="entry name" value="DUF2264_C"/>
    <property type="match status" value="1"/>
</dbReference>
<dbReference type="SUPFAM" id="SSF48230">
    <property type="entry name" value="Chondroitin AC/alginate lyase"/>
    <property type="match status" value="1"/>
</dbReference>
<reference evidence="3 4" key="1">
    <citation type="submission" date="2015-09" db="EMBL/GenBank/DDBJ databases">
        <authorList>
            <consortium name="Pathogen Informatics"/>
        </authorList>
    </citation>
    <scope>NUCLEOTIDE SEQUENCE [LARGE SCALE GENOMIC DNA]</scope>
    <source>
        <strain evidence="3 4">2789STDY5608850</strain>
    </source>
</reference>
<dbReference type="EMBL" id="CYZE01000025">
    <property type="protein sequence ID" value="CUP33810.1"/>
    <property type="molecule type" value="Genomic_DNA"/>
</dbReference>
<proteinExistence type="predicted"/>
<accession>A0A174MHY7</accession>